<dbReference type="Gene3D" id="3.40.50.300">
    <property type="entry name" value="P-loop containing nucleotide triphosphate hydrolases"/>
    <property type="match status" value="1"/>
</dbReference>
<dbReference type="Pfam" id="PF00005">
    <property type="entry name" value="ABC_tran"/>
    <property type="match status" value="1"/>
</dbReference>
<dbReference type="InterPro" id="IPR003593">
    <property type="entry name" value="AAA+_ATPase"/>
</dbReference>
<evidence type="ECO:0000259" key="4">
    <source>
        <dbReference type="PROSITE" id="PS50893"/>
    </source>
</evidence>
<dbReference type="Proteomes" id="UP000515856">
    <property type="component" value="Chromosome"/>
</dbReference>
<dbReference type="AlphaFoldDB" id="A0A7G9GSB4"/>
<feature type="transmembrane region" description="Helical" evidence="3">
    <location>
        <begin position="584"/>
        <end position="603"/>
    </location>
</feature>
<keyword evidence="3" id="KW-0472">Membrane</keyword>
<dbReference type="PANTHER" id="PTHR24220:SF86">
    <property type="entry name" value="ABC TRANSPORTER ABCH.1"/>
    <property type="match status" value="1"/>
</dbReference>
<evidence type="ECO:0000313" key="5">
    <source>
        <dbReference type="EMBL" id="QNM13696.1"/>
    </source>
</evidence>
<keyword evidence="6" id="KW-1185">Reference proteome</keyword>
<dbReference type="InterPro" id="IPR015854">
    <property type="entry name" value="ABC_transpr_LolD-like"/>
</dbReference>
<dbReference type="PROSITE" id="PS50893">
    <property type="entry name" value="ABC_TRANSPORTER_2"/>
    <property type="match status" value="1"/>
</dbReference>
<dbReference type="PANTHER" id="PTHR24220">
    <property type="entry name" value="IMPORT ATP-BINDING PROTEIN"/>
    <property type="match status" value="1"/>
</dbReference>
<evidence type="ECO:0000313" key="6">
    <source>
        <dbReference type="Proteomes" id="UP000515856"/>
    </source>
</evidence>
<organism evidence="5 6">
    <name type="scientific">[Eubacterium] hominis</name>
    <dbReference type="NCBI Taxonomy" id="2764325"/>
    <lineage>
        <taxon>Bacteria</taxon>
        <taxon>Bacillati</taxon>
        <taxon>Bacillota</taxon>
        <taxon>Erysipelotrichia</taxon>
        <taxon>Erysipelotrichales</taxon>
        <taxon>Erysipelotrichaceae</taxon>
        <taxon>Amedibacillus</taxon>
    </lineage>
</organism>
<dbReference type="GO" id="GO:0005886">
    <property type="term" value="C:plasma membrane"/>
    <property type="evidence" value="ECO:0007669"/>
    <property type="project" value="TreeGrafter"/>
</dbReference>
<protein>
    <submittedName>
        <fullName evidence="5">ATP-binding cassette domain-containing protein</fullName>
    </submittedName>
</protein>
<dbReference type="InterPro" id="IPR027417">
    <property type="entry name" value="P-loop_NTPase"/>
</dbReference>
<dbReference type="SUPFAM" id="SSF52540">
    <property type="entry name" value="P-loop containing nucleoside triphosphate hydrolases"/>
    <property type="match status" value="1"/>
</dbReference>
<reference evidence="5 6" key="1">
    <citation type="submission" date="2020-08" db="EMBL/GenBank/DDBJ databases">
        <authorList>
            <person name="Liu C."/>
            <person name="Sun Q."/>
        </authorList>
    </citation>
    <scope>NUCLEOTIDE SEQUENCE [LARGE SCALE GENOMIC DNA]</scope>
    <source>
        <strain evidence="5 6">NSJ-61</strain>
    </source>
</reference>
<dbReference type="EMBL" id="CP060636">
    <property type="protein sequence ID" value="QNM13696.1"/>
    <property type="molecule type" value="Genomic_DNA"/>
</dbReference>
<dbReference type="KEGG" id="ehn:H9Q80_07075"/>
<proteinExistence type="predicted"/>
<evidence type="ECO:0000256" key="3">
    <source>
        <dbReference type="SAM" id="Phobius"/>
    </source>
</evidence>
<accession>A0A7G9GSB4</accession>
<dbReference type="GO" id="GO:0016887">
    <property type="term" value="F:ATP hydrolysis activity"/>
    <property type="evidence" value="ECO:0007669"/>
    <property type="project" value="InterPro"/>
</dbReference>
<dbReference type="GO" id="GO:0005524">
    <property type="term" value="F:ATP binding"/>
    <property type="evidence" value="ECO:0007669"/>
    <property type="project" value="UniProtKB-KW"/>
</dbReference>
<name>A0A7G9GSB4_9FIRM</name>
<keyword evidence="3" id="KW-0812">Transmembrane</keyword>
<gene>
    <name evidence="5" type="ORF">H9Q80_07075</name>
</gene>
<feature type="transmembrane region" description="Helical" evidence="3">
    <location>
        <begin position="642"/>
        <end position="667"/>
    </location>
</feature>
<feature type="domain" description="ABC transporter" evidence="4">
    <location>
        <begin position="1"/>
        <end position="238"/>
    </location>
</feature>
<feature type="transmembrane region" description="Helical" evidence="3">
    <location>
        <begin position="673"/>
        <end position="692"/>
    </location>
</feature>
<dbReference type="InterPro" id="IPR003439">
    <property type="entry name" value="ABC_transporter-like_ATP-bd"/>
</dbReference>
<keyword evidence="3" id="KW-1133">Transmembrane helix</keyword>
<sequence length="699" mass="81427">MVKIKLSKIFFLQKYILMSLDLAFYSGQIISFYGESGCGKTTLLNTIACRNDFLLKYYVNDQDILKMSDKDKKNYLFHHIGYVTQEPELLDDLTIRNHMKQISEIYQINMDTSKIINKLEIGKLLDKYPNQLSGGEKFRCALLLCIMKNTDIILLDEPTAALEDEQKKIVIELLEYLASKGKTIIISTHDDLMMKHSDVSYEIKNQEIICVKNSTNIEDGGPLKRSCQKNTKVVTDYMFKMEKHHPWYYGMLRGLSIFCIIFCALSLEFSNYAYEIDANNMKSTMSNELTVYKRLSYFDEYDLLGTNEPITHEEVDFLKNLEHVERVEWRLDTGLGTNLLSVSDENYLSEDNELADIRLFNESKQIIKDRTKDNIYACTYLHDENYDSFIEYQFNNEGIYLSKDLANSLTDDLSSLKGKYINFQMPIPEYDSYGFAWIYDENEQEVLIHVHAGSFEELTLPIAGVLKGADMGLYTTFGELMYIDRDVIEPLIEKHKKTESRTIYTMLPDSKVFYINELPENEKENVAHTVVETPWEPTGYTVIVDDIDHLDEVIQNIREAGLRVDSQFASYKSISESTKNLQKAVKMISKGMLVILLCIYLVIKYNNRIRERKINQYYMLQLNFTKNEIRKVKLKRYLENTIIAFMISFIIFMILIFLFDYIGIGFTVLNKKIVFTFICASVILEFIVPIIFERKMGPK</sequence>
<evidence type="ECO:0000256" key="1">
    <source>
        <dbReference type="ARBA" id="ARBA00022741"/>
    </source>
</evidence>
<dbReference type="SMART" id="SM00382">
    <property type="entry name" value="AAA"/>
    <property type="match status" value="1"/>
</dbReference>
<keyword evidence="2 5" id="KW-0067">ATP-binding</keyword>
<dbReference type="GO" id="GO:0022857">
    <property type="term" value="F:transmembrane transporter activity"/>
    <property type="evidence" value="ECO:0007669"/>
    <property type="project" value="TreeGrafter"/>
</dbReference>
<evidence type="ECO:0000256" key="2">
    <source>
        <dbReference type="ARBA" id="ARBA00022840"/>
    </source>
</evidence>
<dbReference type="RefSeq" id="WP_117454665.1">
    <property type="nucleotide sequence ID" value="NZ_CP060636.1"/>
</dbReference>
<keyword evidence="1" id="KW-0547">Nucleotide-binding</keyword>